<dbReference type="SUPFAM" id="SSF50022">
    <property type="entry name" value="ISP domain"/>
    <property type="match status" value="1"/>
</dbReference>
<protein>
    <submittedName>
        <fullName evidence="9">Aromatic ring-hydroxylating dioxygenase subunit alpha</fullName>
    </submittedName>
</protein>
<dbReference type="InterPro" id="IPR015881">
    <property type="entry name" value="ARHD_Rieske_2Fe_2S"/>
</dbReference>
<dbReference type="EMBL" id="JAEHHL010000001">
    <property type="protein sequence ID" value="MBK0398174.1"/>
    <property type="molecule type" value="Genomic_DNA"/>
</dbReference>
<dbReference type="GO" id="GO:0005506">
    <property type="term" value="F:iron ion binding"/>
    <property type="evidence" value="ECO:0007669"/>
    <property type="project" value="InterPro"/>
</dbReference>
<keyword evidence="2" id="KW-0001">2Fe-2S</keyword>
<comment type="cofactor">
    <cofactor evidence="1">
        <name>Fe cation</name>
        <dbReference type="ChEBI" id="CHEBI:24875"/>
    </cofactor>
</comment>
<dbReference type="Gene3D" id="2.102.10.10">
    <property type="entry name" value="Rieske [2Fe-2S] iron-sulphur domain"/>
    <property type="match status" value="1"/>
</dbReference>
<dbReference type="GO" id="GO:0051537">
    <property type="term" value="F:2 iron, 2 sulfur cluster binding"/>
    <property type="evidence" value="ECO:0007669"/>
    <property type="project" value="UniProtKB-KW"/>
</dbReference>
<dbReference type="SUPFAM" id="SSF55961">
    <property type="entry name" value="Bet v1-like"/>
    <property type="match status" value="1"/>
</dbReference>
<reference evidence="9" key="1">
    <citation type="submission" date="2020-12" db="EMBL/GenBank/DDBJ databases">
        <title>Bacterial taxonomy.</title>
        <authorList>
            <person name="Pan X."/>
        </authorList>
    </citation>
    <scope>NUCLEOTIDE SEQUENCE</scope>
    <source>
        <strain evidence="9">M0105</strain>
    </source>
</reference>
<evidence type="ECO:0000256" key="3">
    <source>
        <dbReference type="ARBA" id="ARBA00022723"/>
    </source>
</evidence>
<keyword evidence="5" id="KW-0408">Iron</keyword>
<dbReference type="InterPro" id="IPR017941">
    <property type="entry name" value="Rieske_2Fe-2S"/>
</dbReference>
<keyword evidence="4" id="KW-0560">Oxidoreductase</keyword>
<dbReference type="CDD" id="cd03469">
    <property type="entry name" value="Rieske_RO_Alpha_N"/>
    <property type="match status" value="1"/>
</dbReference>
<evidence type="ECO:0000256" key="2">
    <source>
        <dbReference type="ARBA" id="ARBA00022714"/>
    </source>
</evidence>
<evidence type="ECO:0000313" key="9">
    <source>
        <dbReference type="EMBL" id="MBK0398174.1"/>
    </source>
</evidence>
<dbReference type="PANTHER" id="PTHR43756:SF5">
    <property type="entry name" value="CHOLINE MONOOXYGENASE, CHLOROPLASTIC"/>
    <property type="match status" value="1"/>
</dbReference>
<keyword evidence="9" id="KW-0223">Dioxygenase</keyword>
<evidence type="ECO:0000259" key="8">
    <source>
        <dbReference type="PROSITE" id="PS51296"/>
    </source>
</evidence>
<sequence length="387" mass="43799">MDGVTHAEVLSDELAVPLRRALEADYEHAIAMPGAFYLSEDLLAIERAQLFGREWICVGRADEIPEPGDFMTYDILGEPVVAIRGEDGAIRALSNVCRHRAMPILEGKGRARRMVCPYHAWTYDAQGQLIGAPHLQHRTDFDKRACRLPEFRCEVWQGFVFVTLDPDTPPLAPRLAPLDAIIRNYHFEAMKTLYVTWETWSTNWKSLIENFMEGYHLSPLHKETLHPVNPTRLCRHFPEGDAHFGYFVGFSPEMERVRRGHPDLSEDELDTCVMFSVPPNLVVGGASDYSSFLCIEPVTTNSCRVRLGLFFHGDDWPEDAVEKATRLFHDTMDEDKLVLDQLARGLGSAHYTPGPLAPAAYEGCVHDLHRYVARRLLGVLEGLREDA</sequence>
<organism evidence="9 10">
    <name type="scientific">Thermohalobaculum xanthum</name>
    <dbReference type="NCBI Taxonomy" id="2753746"/>
    <lineage>
        <taxon>Bacteria</taxon>
        <taxon>Pseudomonadati</taxon>
        <taxon>Pseudomonadota</taxon>
        <taxon>Alphaproteobacteria</taxon>
        <taxon>Rhodobacterales</taxon>
        <taxon>Paracoccaceae</taxon>
        <taxon>Thermohalobaculum</taxon>
    </lineage>
</organism>
<dbReference type="Pfam" id="PF00848">
    <property type="entry name" value="Ring_hydroxyl_A"/>
    <property type="match status" value="1"/>
</dbReference>
<evidence type="ECO:0000313" key="10">
    <source>
        <dbReference type="Proteomes" id="UP000655420"/>
    </source>
</evidence>
<accession>A0A8J7M4K0</accession>
<keyword evidence="10" id="KW-1185">Reference proteome</keyword>
<dbReference type="RefSeq" id="WP_200606909.1">
    <property type="nucleotide sequence ID" value="NZ_JAEHHL010000001.1"/>
</dbReference>
<dbReference type="PROSITE" id="PS00570">
    <property type="entry name" value="RING_HYDROXYL_ALPHA"/>
    <property type="match status" value="1"/>
</dbReference>
<name>A0A8J7M4K0_9RHOB</name>
<proteinExistence type="predicted"/>
<evidence type="ECO:0000256" key="7">
    <source>
        <dbReference type="ARBA" id="ARBA00023027"/>
    </source>
</evidence>
<evidence type="ECO:0000256" key="1">
    <source>
        <dbReference type="ARBA" id="ARBA00001962"/>
    </source>
</evidence>
<dbReference type="Gene3D" id="3.90.380.10">
    <property type="entry name" value="Naphthalene 1,2-dioxygenase Alpha Subunit, Chain A, domain 1"/>
    <property type="match status" value="2"/>
</dbReference>
<dbReference type="PROSITE" id="PS51296">
    <property type="entry name" value="RIESKE"/>
    <property type="match status" value="1"/>
</dbReference>
<dbReference type="PANTHER" id="PTHR43756">
    <property type="entry name" value="CHOLINE MONOOXYGENASE, CHLOROPLASTIC"/>
    <property type="match status" value="1"/>
</dbReference>
<dbReference type="Pfam" id="PF00355">
    <property type="entry name" value="Rieske"/>
    <property type="match status" value="1"/>
</dbReference>
<keyword evidence="7" id="KW-0520">NAD</keyword>
<dbReference type="PRINTS" id="PR00090">
    <property type="entry name" value="RNGDIOXGNASE"/>
</dbReference>
<dbReference type="InterPro" id="IPR036922">
    <property type="entry name" value="Rieske_2Fe-2S_sf"/>
</dbReference>
<evidence type="ECO:0000256" key="5">
    <source>
        <dbReference type="ARBA" id="ARBA00023004"/>
    </source>
</evidence>
<dbReference type="AlphaFoldDB" id="A0A8J7M4K0"/>
<dbReference type="Proteomes" id="UP000655420">
    <property type="component" value="Unassembled WGS sequence"/>
</dbReference>
<feature type="domain" description="Rieske" evidence="8">
    <location>
        <begin position="55"/>
        <end position="162"/>
    </location>
</feature>
<dbReference type="InterPro" id="IPR001663">
    <property type="entry name" value="Rng_hydr_dOase-A"/>
</dbReference>
<gene>
    <name evidence="9" type="ORF">H0I76_03150</name>
</gene>
<keyword evidence="3" id="KW-0479">Metal-binding</keyword>
<keyword evidence="6" id="KW-0411">Iron-sulfur</keyword>
<dbReference type="GO" id="GO:0051213">
    <property type="term" value="F:dioxygenase activity"/>
    <property type="evidence" value="ECO:0007669"/>
    <property type="project" value="UniProtKB-KW"/>
</dbReference>
<dbReference type="InterPro" id="IPR015879">
    <property type="entry name" value="Ring_hydroxy_dOase_asu_C_dom"/>
</dbReference>
<evidence type="ECO:0000256" key="4">
    <source>
        <dbReference type="ARBA" id="ARBA00023002"/>
    </source>
</evidence>
<comment type="caution">
    <text evidence="9">The sequence shown here is derived from an EMBL/GenBank/DDBJ whole genome shotgun (WGS) entry which is preliminary data.</text>
</comment>
<evidence type="ECO:0000256" key="6">
    <source>
        <dbReference type="ARBA" id="ARBA00023014"/>
    </source>
</evidence>